<dbReference type="InterPro" id="IPR036291">
    <property type="entry name" value="NAD(P)-bd_dom_sf"/>
</dbReference>
<protein>
    <recommendedName>
        <fullName evidence="2">Saccharopine dehydrogenase NADP binding domain-containing protein</fullName>
    </recommendedName>
</protein>
<reference evidence="3 4" key="1">
    <citation type="journal article" date="2020" name="Elife">
        <title>Loss of centromere function drives karyotype evolution in closely related Malassezia species.</title>
        <authorList>
            <person name="Sankaranarayanan S.R."/>
            <person name="Ianiri G."/>
            <person name="Coelho M.A."/>
            <person name="Reza M.H."/>
            <person name="Thimmappa B.C."/>
            <person name="Ganguly P."/>
            <person name="Vadnala R.N."/>
            <person name="Sun S."/>
            <person name="Siddharthan R."/>
            <person name="Tellgren-Roth C."/>
            <person name="Dawson T.L."/>
            <person name="Heitman J."/>
            <person name="Sanyal K."/>
        </authorList>
    </citation>
    <scope>NUCLEOTIDE SEQUENCE [LARGE SCALE GENOMIC DNA]</scope>
    <source>
        <strain evidence="3">CBS14141</strain>
    </source>
</reference>
<proteinExistence type="inferred from homology"/>
<dbReference type="PANTHER" id="PTHR12286:SF5">
    <property type="entry name" value="SACCHAROPINE DEHYDROGENASE-LIKE OXIDOREDUCTASE"/>
    <property type="match status" value="1"/>
</dbReference>
<dbReference type="Gene3D" id="3.40.50.720">
    <property type="entry name" value="NAD(P)-binding Rossmann-like Domain"/>
    <property type="match status" value="1"/>
</dbReference>
<evidence type="ECO:0000313" key="4">
    <source>
        <dbReference type="Proteomes" id="UP000818624"/>
    </source>
</evidence>
<name>A0ABY8ERW2_MALFU</name>
<evidence type="ECO:0000313" key="3">
    <source>
        <dbReference type="EMBL" id="WFD48325.1"/>
    </source>
</evidence>
<dbReference type="Proteomes" id="UP000818624">
    <property type="component" value="Chromosome 3"/>
</dbReference>
<evidence type="ECO:0000256" key="1">
    <source>
        <dbReference type="ARBA" id="ARBA00038048"/>
    </source>
</evidence>
<dbReference type="EMBL" id="CP046236">
    <property type="protein sequence ID" value="WFD48325.1"/>
    <property type="molecule type" value="Genomic_DNA"/>
</dbReference>
<evidence type="ECO:0000259" key="2">
    <source>
        <dbReference type="Pfam" id="PF03435"/>
    </source>
</evidence>
<accession>A0ABY8ERW2</accession>
<dbReference type="Pfam" id="PF03435">
    <property type="entry name" value="Sacchrp_dh_NADP"/>
    <property type="match status" value="1"/>
</dbReference>
<organism evidence="3 4">
    <name type="scientific">Malassezia furfur</name>
    <name type="common">Pityriasis versicolor infection agent</name>
    <name type="synonym">Pityrosporum furfur</name>
    <dbReference type="NCBI Taxonomy" id="55194"/>
    <lineage>
        <taxon>Eukaryota</taxon>
        <taxon>Fungi</taxon>
        <taxon>Dikarya</taxon>
        <taxon>Basidiomycota</taxon>
        <taxon>Ustilaginomycotina</taxon>
        <taxon>Malasseziomycetes</taxon>
        <taxon>Malasseziales</taxon>
        <taxon>Malasseziaceae</taxon>
        <taxon>Malassezia</taxon>
    </lineage>
</organism>
<sequence length="429" mass="45629">MSAPTGSRNPPYDVVLYGATGFTGSLVAQYLAEHPQAPKVAFAGRNAQKLRNVRDKLTGVSKERIESIGLLEASAGDEASLRRLAESAHVVINTVGPFGLLGGFEVARAVAEVGGGYVDLTGESDVYHKDVEHLHALAQKTGAVLVPSSGFDSLPFDLSTYLAVQEVKKVLGADAEVAKVLVGYHVEGSMSGGTLASGVAMADHPFALRYAEPYWLSPVRGTHEAHAYKWRDLPQFGKVGSFTAFTPHNTRVVYRSWGLLQEANTAQQYGRDFAYEEAETCSSRLSASVISTKFQMFPCMLKVPGFGKLAMRVLPQGTGPSLETQLKGCAVLRTLAYAADGKTQCLSTFSVKGDPGYLKTAAFLSESALTLAWERSQYTPMAQRGGVLTPATAAPDALCARLAQYGGVTLGAQDMTGVADVTGVLRVHS</sequence>
<dbReference type="InterPro" id="IPR005097">
    <property type="entry name" value="Sacchrp_dh_NADP-bd"/>
</dbReference>
<keyword evidence="4" id="KW-1185">Reference proteome</keyword>
<gene>
    <name evidence="3" type="ORF">GLX27_002994</name>
</gene>
<dbReference type="PANTHER" id="PTHR12286">
    <property type="entry name" value="SACCHAROPINE DEHYDROGENASE-LIKE OXIDOREDUCTASE"/>
    <property type="match status" value="1"/>
</dbReference>
<comment type="similarity">
    <text evidence="1">Belongs to the saccharopine dehydrogenase family.</text>
</comment>
<dbReference type="SUPFAM" id="SSF51735">
    <property type="entry name" value="NAD(P)-binding Rossmann-fold domains"/>
    <property type="match status" value="1"/>
</dbReference>
<dbReference type="InterPro" id="IPR051276">
    <property type="entry name" value="Saccharopine_DH-like_oxidrdct"/>
</dbReference>
<feature type="domain" description="Saccharopine dehydrogenase NADP binding" evidence="2">
    <location>
        <begin position="14"/>
        <end position="145"/>
    </location>
</feature>